<keyword evidence="6 13" id="KW-0067">ATP-binding</keyword>
<dbReference type="SUPFAM" id="SSF52540">
    <property type="entry name" value="P-loop containing nucleoside triphosphate hydrolases"/>
    <property type="match status" value="1"/>
</dbReference>
<evidence type="ECO:0000256" key="1">
    <source>
        <dbReference type="ARBA" id="ARBA00004413"/>
    </source>
</evidence>
<dbReference type="PROSITE" id="PS00211">
    <property type="entry name" value="ABC_TRANSPORTER_1"/>
    <property type="match status" value="1"/>
</dbReference>
<keyword evidence="8" id="KW-0472">Membrane</keyword>
<dbReference type="GO" id="GO:0046677">
    <property type="term" value="P:response to antibiotic"/>
    <property type="evidence" value="ECO:0007669"/>
    <property type="project" value="UniProtKB-KW"/>
</dbReference>
<dbReference type="OrthoDB" id="9804819at2"/>
<evidence type="ECO:0000256" key="7">
    <source>
        <dbReference type="ARBA" id="ARBA00022967"/>
    </source>
</evidence>
<dbReference type="Gene3D" id="3.40.50.300">
    <property type="entry name" value="P-loop containing nucleotide triphosphate hydrolases"/>
    <property type="match status" value="1"/>
</dbReference>
<name>A0A345HRL9_9ACTN</name>
<dbReference type="InterPro" id="IPR050763">
    <property type="entry name" value="ABC_transporter_ATP-binding"/>
</dbReference>
<evidence type="ECO:0000256" key="6">
    <source>
        <dbReference type="ARBA" id="ARBA00022840"/>
    </source>
</evidence>
<comment type="subcellular location">
    <subcellularLocation>
        <location evidence="1">Cell membrane</location>
        <topology evidence="1">Peripheral membrane protein</topology>
        <orientation evidence="1">Cytoplasmic side</orientation>
    </subcellularLocation>
</comment>
<evidence type="ECO:0000313" key="14">
    <source>
        <dbReference type="Proteomes" id="UP000253868"/>
    </source>
</evidence>
<dbReference type="FunFam" id="3.40.50.300:FF:000589">
    <property type="entry name" value="ABC transporter, ATP-binding subunit"/>
    <property type="match status" value="1"/>
</dbReference>
<evidence type="ECO:0000313" key="13">
    <source>
        <dbReference type="EMBL" id="AXG79343.1"/>
    </source>
</evidence>
<comment type="similarity">
    <text evidence="10">Belongs to the ABC transporter superfamily. Drug exporter-1 (DrugE1) (TC 3.A.1.105) family.</text>
</comment>
<dbReference type="InterPro" id="IPR027417">
    <property type="entry name" value="P-loop_NTPase"/>
</dbReference>
<keyword evidence="9" id="KW-0046">Antibiotic resistance</keyword>
<accession>A0A345HRL9</accession>
<keyword evidence="4" id="KW-1003">Cell membrane</keyword>
<dbReference type="EC" id="7.6.2.2" evidence="2"/>
<keyword evidence="7" id="KW-1278">Translocase</keyword>
<evidence type="ECO:0000259" key="12">
    <source>
        <dbReference type="PROSITE" id="PS50893"/>
    </source>
</evidence>
<feature type="compositionally biased region" description="Low complexity" evidence="11">
    <location>
        <begin position="331"/>
        <end position="354"/>
    </location>
</feature>
<evidence type="ECO:0000256" key="4">
    <source>
        <dbReference type="ARBA" id="ARBA00022475"/>
    </source>
</evidence>
<evidence type="ECO:0000256" key="8">
    <source>
        <dbReference type="ARBA" id="ARBA00023136"/>
    </source>
</evidence>
<keyword evidence="5" id="KW-0547">Nucleotide-binding</keyword>
<dbReference type="KEGG" id="spad:DVK44_18670"/>
<dbReference type="EMBL" id="CP031194">
    <property type="protein sequence ID" value="AXG79343.1"/>
    <property type="molecule type" value="Genomic_DNA"/>
</dbReference>
<organism evidence="13 14">
    <name type="scientific">Streptomyces paludis</name>
    <dbReference type="NCBI Taxonomy" id="2282738"/>
    <lineage>
        <taxon>Bacteria</taxon>
        <taxon>Bacillati</taxon>
        <taxon>Actinomycetota</taxon>
        <taxon>Actinomycetes</taxon>
        <taxon>Kitasatosporales</taxon>
        <taxon>Streptomycetaceae</taxon>
        <taxon>Streptomyces</taxon>
    </lineage>
</organism>
<dbReference type="GO" id="GO:1900753">
    <property type="term" value="P:doxorubicin transport"/>
    <property type="evidence" value="ECO:0007669"/>
    <property type="project" value="InterPro"/>
</dbReference>
<dbReference type="NCBIfam" id="TIGR01188">
    <property type="entry name" value="drrA"/>
    <property type="match status" value="1"/>
</dbReference>
<evidence type="ECO:0000256" key="9">
    <source>
        <dbReference type="ARBA" id="ARBA00023251"/>
    </source>
</evidence>
<dbReference type="Pfam" id="PF00005">
    <property type="entry name" value="ABC_tran"/>
    <property type="match status" value="1"/>
</dbReference>
<evidence type="ECO:0000256" key="5">
    <source>
        <dbReference type="ARBA" id="ARBA00022741"/>
    </source>
</evidence>
<keyword evidence="14" id="KW-1185">Reference proteome</keyword>
<reference evidence="14" key="1">
    <citation type="submission" date="2018-07" db="EMBL/GenBank/DDBJ databases">
        <authorList>
            <person name="Zhao J."/>
        </authorList>
    </citation>
    <scope>NUCLEOTIDE SEQUENCE [LARGE SCALE GENOMIC DNA]</scope>
    <source>
        <strain evidence="14">GSSD-12</strain>
    </source>
</reference>
<dbReference type="InterPro" id="IPR017871">
    <property type="entry name" value="ABC_transporter-like_CS"/>
</dbReference>
<dbReference type="GO" id="GO:0005886">
    <property type="term" value="C:plasma membrane"/>
    <property type="evidence" value="ECO:0007669"/>
    <property type="project" value="UniProtKB-SubCell"/>
</dbReference>
<dbReference type="PANTHER" id="PTHR42711:SF19">
    <property type="entry name" value="DOXORUBICIN RESISTANCE ATP-BINDING PROTEIN DRRA"/>
    <property type="match status" value="1"/>
</dbReference>
<sequence>MSPPPAIEATGLRKSYAHGSTAGPLKRRARTEVLRGVDLHVERGSVFALLGPNGAGKTTAVRILATLTIPDSGTARVAGYDVVADRRRVRGAISLTGQFAAVDEKQTGAENLRMMARLSGFSGACARARAAELLDRFGLTDAGHRLARTYSGGMRRRLDLAAGLVGEPEVVFLDEPTTGLDPRSRQELQQVVRDLAARGTTVFLTTQYLEEADQLADSIALLDHGQVVARGTPAELKSRVSGHRLDLVLADSATYLRLASATGPAATHRSPESLTLGLPTDGSAAHVRALLDGIDPDGTAVTRFTVHTATLDDVFLALTGTATATATDTNTATATATATATTTDAPAGSAATASPPVPAPAPEAKDPSRA</sequence>
<evidence type="ECO:0000256" key="10">
    <source>
        <dbReference type="ARBA" id="ARBA00049985"/>
    </source>
</evidence>
<dbReference type="InterPro" id="IPR003439">
    <property type="entry name" value="ABC_transporter-like_ATP-bd"/>
</dbReference>
<dbReference type="InterPro" id="IPR003593">
    <property type="entry name" value="AAA+_ATPase"/>
</dbReference>
<protein>
    <recommendedName>
        <fullName evidence="2">ABC-type xenobiotic transporter</fullName>
        <ecNumber evidence="2">7.6.2.2</ecNumber>
    </recommendedName>
</protein>
<dbReference type="GO" id="GO:0016887">
    <property type="term" value="F:ATP hydrolysis activity"/>
    <property type="evidence" value="ECO:0007669"/>
    <property type="project" value="InterPro"/>
</dbReference>
<dbReference type="PANTHER" id="PTHR42711">
    <property type="entry name" value="ABC TRANSPORTER ATP-BINDING PROTEIN"/>
    <property type="match status" value="1"/>
</dbReference>
<evidence type="ECO:0000256" key="3">
    <source>
        <dbReference type="ARBA" id="ARBA00022448"/>
    </source>
</evidence>
<dbReference type="GO" id="GO:0043215">
    <property type="term" value="P:daunorubicin transport"/>
    <property type="evidence" value="ECO:0007669"/>
    <property type="project" value="InterPro"/>
</dbReference>
<dbReference type="GO" id="GO:0008559">
    <property type="term" value="F:ABC-type xenobiotic transporter activity"/>
    <property type="evidence" value="ECO:0007669"/>
    <property type="project" value="UniProtKB-EC"/>
</dbReference>
<keyword evidence="3" id="KW-0813">Transport</keyword>
<dbReference type="SMART" id="SM00382">
    <property type="entry name" value="AAA"/>
    <property type="match status" value="1"/>
</dbReference>
<proteinExistence type="inferred from homology"/>
<dbReference type="AlphaFoldDB" id="A0A345HRL9"/>
<gene>
    <name evidence="13" type="ORF">DVK44_18670</name>
</gene>
<evidence type="ECO:0000256" key="11">
    <source>
        <dbReference type="SAM" id="MobiDB-lite"/>
    </source>
</evidence>
<dbReference type="RefSeq" id="WP_114660675.1">
    <property type="nucleotide sequence ID" value="NZ_CP031194.1"/>
</dbReference>
<dbReference type="Proteomes" id="UP000253868">
    <property type="component" value="Chromosome"/>
</dbReference>
<dbReference type="PROSITE" id="PS50893">
    <property type="entry name" value="ABC_TRANSPORTER_2"/>
    <property type="match status" value="1"/>
</dbReference>
<dbReference type="GO" id="GO:0005524">
    <property type="term" value="F:ATP binding"/>
    <property type="evidence" value="ECO:0007669"/>
    <property type="project" value="UniProtKB-KW"/>
</dbReference>
<evidence type="ECO:0000256" key="2">
    <source>
        <dbReference type="ARBA" id="ARBA00012191"/>
    </source>
</evidence>
<dbReference type="InterPro" id="IPR005894">
    <property type="entry name" value="DrrA"/>
</dbReference>
<feature type="domain" description="ABC transporter" evidence="12">
    <location>
        <begin position="7"/>
        <end position="249"/>
    </location>
</feature>
<feature type="region of interest" description="Disordered" evidence="11">
    <location>
        <begin position="331"/>
        <end position="370"/>
    </location>
</feature>